<dbReference type="Pfam" id="PF20228">
    <property type="entry name" value="DUF6587"/>
    <property type="match status" value="1"/>
</dbReference>
<keyword evidence="3" id="KW-1185">Reference proteome</keyword>
<protein>
    <submittedName>
        <fullName evidence="4">DUF6587 family protein</fullName>
    </submittedName>
</protein>
<accession>A0A8B6XAC4</accession>
<proteinExistence type="predicted"/>
<organism evidence="3 4">
    <name type="scientific">Derxia gummosa DSM 723</name>
    <dbReference type="NCBI Taxonomy" id="1121388"/>
    <lineage>
        <taxon>Bacteria</taxon>
        <taxon>Pseudomonadati</taxon>
        <taxon>Pseudomonadota</taxon>
        <taxon>Betaproteobacteria</taxon>
        <taxon>Burkholderiales</taxon>
        <taxon>Alcaligenaceae</taxon>
        <taxon>Derxia</taxon>
    </lineage>
</organism>
<dbReference type="AlphaFoldDB" id="A0A8B6XAC4"/>
<keyword evidence="2" id="KW-0812">Transmembrane</keyword>
<feature type="compositionally biased region" description="Low complexity" evidence="1">
    <location>
        <begin position="69"/>
        <end position="86"/>
    </location>
</feature>
<reference evidence="4" key="1">
    <citation type="submission" date="2025-08" db="UniProtKB">
        <authorList>
            <consortium name="RefSeq"/>
        </authorList>
    </citation>
    <scope>IDENTIFICATION</scope>
</reference>
<dbReference type="RefSeq" id="WP_051378945.1">
    <property type="nucleotide sequence ID" value="NZ_KI519499.1"/>
</dbReference>
<evidence type="ECO:0000256" key="1">
    <source>
        <dbReference type="SAM" id="MobiDB-lite"/>
    </source>
</evidence>
<keyword evidence="2" id="KW-1133">Transmembrane helix</keyword>
<name>A0A8B6XAC4_9BURK</name>
<dbReference type="Proteomes" id="UP000675920">
    <property type="component" value="Unplaced"/>
</dbReference>
<evidence type="ECO:0000313" key="4">
    <source>
        <dbReference type="RefSeq" id="WP_051378945.1"/>
    </source>
</evidence>
<evidence type="ECO:0000313" key="3">
    <source>
        <dbReference type="Proteomes" id="UP000675920"/>
    </source>
</evidence>
<sequence>MTLYEVFEKLVLGGVLLAAGWVVFGKLMPRLRSRLRQGLATMAARGGQARLARWLAPASAAGGCGSGCGSCSSCGPAPAKSAASPSDTARPVRFHG</sequence>
<keyword evidence="2" id="KW-0472">Membrane</keyword>
<feature type="region of interest" description="Disordered" evidence="1">
    <location>
        <begin position="69"/>
        <end position="96"/>
    </location>
</feature>
<dbReference type="InterPro" id="IPR046494">
    <property type="entry name" value="DUF6587"/>
</dbReference>
<evidence type="ECO:0000256" key="2">
    <source>
        <dbReference type="SAM" id="Phobius"/>
    </source>
</evidence>
<feature type="transmembrane region" description="Helical" evidence="2">
    <location>
        <begin position="6"/>
        <end position="24"/>
    </location>
</feature>